<evidence type="ECO:0000256" key="1">
    <source>
        <dbReference type="SAM" id="Coils"/>
    </source>
</evidence>
<organism evidence="2">
    <name type="scientific">viral metagenome</name>
    <dbReference type="NCBI Taxonomy" id="1070528"/>
    <lineage>
        <taxon>unclassified sequences</taxon>
        <taxon>metagenomes</taxon>
        <taxon>organismal metagenomes</taxon>
    </lineage>
</organism>
<keyword evidence="1" id="KW-0175">Coiled coil</keyword>
<reference evidence="2" key="1">
    <citation type="journal article" date="2020" name="Nature">
        <title>Giant virus diversity and host interactions through global metagenomics.</title>
        <authorList>
            <person name="Schulz F."/>
            <person name="Roux S."/>
            <person name="Paez-Espino D."/>
            <person name="Jungbluth S."/>
            <person name="Walsh D.A."/>
            <person name="Denef V.J."/>
            <person name="McMahon K.D."/>
            <person name="Konstantinidis K.T."/>
            <person name="Eloe-Fadrosh E.A."/>
            <person name="Kyrpides N.C."/>
            <person name="Woyke T."/>
        </authorList>
    </citation>
    <scope>NUCLEOTIDE SEQUENCE</scope>
    <source>
        <strain evidence="2">GVMAG-M-3300023174-49</strain>
    </source>
</reference>
<name>A0A6C0DSB6_9ZZZZ</name>
<feature type="coiled-coil region" evidence="1">
    <location>
        <begin position="200"/>
        <end position="227"/>
    </location>
</feature>
<dbReference type="AlphaFoldDB" id="A0A6C0DSB6"/>
<dbReference type="EMBL" id="MN739660">
    <property type="protein sequence ID" value="QHT18919.1"/>
    <property type="molecule type" value="Genomic_DNA"/>
</dbReference>
<evidence type="ECO:0000313" key="2">
    <source>
        <dbReference type="EMBL" id="QHT18919.1"/>
    </source>
</evidence>
<accession>A0A6C0DSB6</accession>
<protein>
    <submittedName>
        <fullName evidence="2">Uncharacterized protein</fullName>
    </submittedName>
</protein>
<proteinExistence type="predicted"/>
<sequence length="231" mass="26861">MSSTMIFKDTPFEYASAVYRPEPFMVNFNPSQGYSSMQEFGWTSLYIPQVPANLHLVEYKLNETASHTGEELNYLRSVYNIESEAGMKYLFETVLGFGSVKRVDFIVRNGLRRAFVHFQQWSKTNDRADQARDMIERIGSVKLAYIRSNWTNYYSFTTSPMDIKQDGCGLFIHLKRNFKEIPEVKEEDVPQNIHQIVQWNKDLAAENATLTQRVAELEKELLELKNQTVSM</sequence>